<feature type="non-terminal residue" evidence="3">
    <location>
        <position position="132"/>
    </location>
</feature>
<dbReference type="PANTHER" id="PTHR43798">
    <property type="entry name" value="MONOACYLGLYCEROL LIPASE"/>
    <property type="match status" value="1"/>
</dbReference>
<dbReference type="InterPro" id="IPR000073">
    <property type="entry name" value="AB_hydrolase_1"/>
</dbReference>
<dbReference type="AlphaFoldDB" id="A0A381W4M0"/>
<protein>
    <recommendedName>
        <fullName evidence="2">AB hydrolase-1 domain-containing protein</fullName>
    </recommendedName>
</protein>
<dbReference type="Gene3D" id="3.40.50.1820">
    <property type="entry name" value="alpha/beta hydrolase"/>
    <property type="match status" value="1"/>
</dbReference>
<sequence>MIKNTDSSETFYLLNEKDQKIPLVFVHGVGLTHEIWKPQIDYFKNYTTLSYDILGHGKTPLNKTNISFNDFSEQLIKLINELNFQKIHLIGFSIGSLIARNFATKHNDRLQSLILLGSVYKRNEEQQRIVND</sequence>
<dbReference type="SUPFAM" id="SSF53474">
    <property type="entry name" value="alpha/beta-Hydrolases"/>
    <property type="match status" value="1"/>
</dbReference>
<evidence type="ECO:0000313" key="3">
    <source>
        <dbReference type="EMBL" id="SVA47496.1"/>
    </source>
</evidence>
<dbReference type="GO" id="GO:0016020">
    <property type="term" value="C:membrane"/>
    <property type="evidence" value="ECO:0007669"/>
    <property type="project" value="TreeGrafter"/>
</dbReference>
<dbReference type="PANTHER" id="PTHR43798:SF31">
    <property type="entry name" value="AB HYDROLASE SUPERFAMILY PROTEIN YCLE"/>
    <property type="match status" value="1"/>
</dbReference>
<reference evidence="3" key="1">
    <citation type="submission" date="2018-05" db="EMBL/GenBank/DDBJ databases">
        <authorList>
            <person name="Lanie J.A."/>
            <person name="Ng W.-L."/>
            <person name="Kazmierczak K.M."/>
            <person name="Andrzejewski T.M."/>
            <person name="Davidsen T.M."/>
            <person name="Wayne K.J."/>
            <person name="Tettelin H."/>
            <person name="Glass J.I."/>
            <person name="Rusch D."/>
            <person name="Podicherti R."/>
            <person name="Tsui H.-C.T."/>
            <person name="Winkler M.E."/>
        </authorList>
    </citation>
    <scope>NUCLEOTIDE SEQUENCE</scope>
</reference>
<dbReference type="GO" id="GO:0016787">
    <property type="term" value="F:hydrolase activity"/>
    <property type="evidence" value="ECO:0007669"/>
    <property type="project" value="UniProtKB-KW"/>
</dbReference>
<dbReference type="InterPro" id="IPR029058">
    <property type="entry name" value="AB_hydrolase_fold"/>
</dbReference>
<proteinExistence type="predicted"/>
<organism evidence="3">
    <name type="scientific">marine metagenome</name>
    <dbReference type="NCBI Taxonomy" id="408172"/>
    <lineage>
        <taxon>unclassified sequences</taxon>
        <taxon>metagenomes</taxon>
        <taxon>ecological metagenomes</taxon>
    </lineage>
</organism>
<gene>
    <name evidence="3" type="ORF">METZ01_LOCUS100350</name>
</gene>
<dbReference type="EMBL" id="UINC01010699">
    <property type="protein sequence ID" value="SVA47496.1"/>
    <property type="molecule type" value="Genomic_DNA"/>
</dbReference>
<dbReference type="Pfam" id="PF00561">
    <property type="entry name" value="Abhydrolase_1"/>
    <property type="match status" value="1"/>
</dbReference>
<evidence type="ECO:0000256" key="1">
    <source>
        <dbReference type="ARBA" id="ARBA00022801"/>
    </source>
</evidence>
<feature type="domain" description="AB hydrolase-1" evidence="2">
    <location>
        <begin position="22"/>
        <end position="125"/>
    </location>
</feature>
<name>A0A381W4M0_9ZZZZ</name>
<accession>A0A381W4M0</accession>
<dbReference type="PRINTS" id="PR00111">
    <property type="entry name" value="ABHYDROLASE"/>
</dbReference>
<dbReference type="InterPro" id="IPR050266">
    <property type="entry name" value="AB_hydrolase_sf"/>
</dbReference>
<keyword evidence="1" id="KW-0378">Hydrolase</keyword>
<evidence type="ECO:0000259" key="2">
    <source>
        <dbReference type="Pfam" id="PF00561"/>
    </source>
</evidence>